<dbReference type="GO" id="GO:0006814">
    <property type="term" value="P:sodium ion transport"/>
    <property type="evidence" value="ECO:0007669"/>
    <property type="project" value="UniProtKB-KW"/>
</dbReference>
<dbReference type="AlphaFoldDB" id="T1J8R9"/>
<evidence type="ECO:0000256" key="6">
    <source>
        <dbReference type="ARBA" id="ARBA00022989"/>
    </source>
</evidence>
<dbReference type="PANTHER" id="PTHR42985">
    <property type="entry name" value="SODIUM-COUPLED MONOCARBOXYLATE TRANSPORTER"/>
    <property type="match status" value="1"/>
</dbReference>
<dbReference type="HOGENOM" id="CLU_018808_11_3_1"/>
<protein>
    <recommendedName>
        <fullName evidence="15">Sodium-dependent multivitamin transporter</fullName>
    </recommendedName>
</protein>
<keyword evidence="4" id="KW-1003">Cell membrane</keyword>
<evidence type="ECO:0000256" key="5">
    <source>
        <dbReference type="ARBA" id="ARBA00022692"/>
    </source>
</evidence>
<evidence type="ECO:0000256" key="2">
    <source>
        <dbReference type="ARBA" id="ARBA00006434"/>
    </source>
</evidence>
<feature type="transmembrane region" description="Helical" evidence="12">
    <location>
        <begin position="119"/>
        <end position="141"/>
    </location>
</feature>
<keyword evidence="8" id="KW-0406">Ion transport</keyword>
<accession>T1J8R9</accession>
<dbReference type="EnsemblMetazoa" id="SMAR010105-RA">
    <property type="protein sequence ID" value="SMAR010105-PA"/>
    <property type="gene ID" value="SMAR010105"/>
</dbReference>
<keyword evidence="3" id="KW-0813">Transport</keyword>
<feature type="transmembrane region" description="Helical" evidence="12">
    <location>
        <begin position="161"/>
        <end position="182"/>
    </location>
</feature>
<dbReference type="PANTHER" id="PTHR42985:SF40">
    <property type="entry name" value="LD47995P-RELATED"/>
    <property type="match status" value="1"/>
</dbReference>
<keyword evidence="7" id="KW-0915">Sodium</keyword>
<evidence type="ECO:0000256" key="11">
    <source>
        <dbReference type="RuleBase" id="RU362091"/>
    </source>
</evidence>
<feature type="transmembrane region" description="Helical" evidence="12">
    <location>
        <begin position="194"/>
        <end position="216"/>
    </location>
</feature>
<dbReference type="InterPro" id="IPR001734">
    <property type="entry name" value="Na/solute_symporter"/>
</dbReference>
<dbReference type="Gene3D" id="1.20.1730.10">
    <property type="entry name" value="Sodium/glucose cotransporter"/>
    <property type="match status" value="1"/>
</dbReference>
<keyword evidence="14" id="KW-1185">Reference proteome</keyword>
<feature type="transmembrane region" description="Helical" evidence="12">
    <location>
        <begin position="228"/>
        <end position="251"/>
    </location>
</feature>
<dbReference type="PhylomeDB" id="T1J8R9"/>
<evidence type="ECO:0000256" key="9">
    <source>
        <dbReference type="ARBA" id="ARBA00023136"/>
    </source>
</evidence>
<proteinExistence type="inferred from homology"/>
<evidence type="ECO:0000256" key="7">
    <source>
        <dbReference type="ARBA" id="ARBA00023053"/>
    </source>
</evidence>
<dbReference type="GO" id="GO:0015293">
    <property type="term" value="F:symporter activity"/>
    <property type="evidence" value="ECO:0007669"/>
    <property type="project" value="TreeGrafter"/>
</dbReference>
<dbReference type="InterPro" id="IPR038377">
    <property type="entry name" value="Na/Glc_symporter_sf"/>
</dbReference>
<dbReference type="Pfam" id="PF00474">
    <property type="entry name" value="SSF"/>
    <property type="match status" value="1"/>
</dbReference>
<dbReference type="InterPro" id="IPR051163">
    <property type="entry name" value="Sodium:Solute_Symporter_SSF"/>
</dbReference>
<name>T1J8R9_STRMM</name>
<evidence type="ECO:0000256" key="10">
    <source>
        <dbReference type="ARBA" id="ARBA00023201"/>
    </source>
</evidence>
<feature type="transmembrane region" description="Helical" evidence="12">
    <location>
        <begin position="88"/>
        <end position="107"/>
    </location>
</feature>
<dbReference type="GO" id="GO:0005886">
    <property type="term" value="C:plasma membrane"/>
    <property type="evidence" value="ECO:0007669"/>
    <property type="project" value="UniProtKB-SubCell"/>
</dbReference>
<evidence type="ECO:0008006" key="15">
    <source>
        <dbReference type="Google" id="ProtNLM"/>
    </source>
</evidence>
<evidence type="ECO:0000313" key="14">
    <source>
        <dbReference type="Proteomes" id="UP000014500"/>
    </source>
</evidence>
<reference evidence="13" key="2">
    <citation type="submission" date="2015-02" db="UniProtKB">
        <authorList>
            <consortium name="EnsemblMetazoa"/>
        </authorList>
    </citation>
    <scope>IDENTIFICATION</scope>
</reference>
<comment type="subcellular location">
    <subcellularLocation>
        <location evidence="1">Cell membrane</location>
        <topology evidence="1">Multi-pass membrane protein</topology>
    </subcellularLocation>
</comment>
<dbReference type="PROSITE" id="PS50283">
    <property type="entry name" value="NA_SOLUT_SYMP_3"/>
    <property type="match status" value="1"/>
</dbReference>
<dbReference type="Proteomes" id="UP000014500">
    <property type="component" value="Unassembled WGS sequence"/>
</dbReference>
<dbReference type="EMBL" id="JH431961">
    <property type="status" value="NOT_ANNOTATED_CDS"/>
    <property type="molecule type" value="Genomic_DNA"/>
</dbReference>
<keyword evidence="6 12" id="KW-1133">Transmembrane helix</keyword>
<sequence>FIKLNVLFCTRRWRRNAITSCKIQKKVLNNTKYQGSKTTLKMSFHLFDYLILGNMFLISFIIGMYYAYVGRQVKSTKEYFTANGNIGVIPATISLLASILCSIWYVGIPLEVYSYGFHYMMDVPVIVVSLLLCGFAFMPVFYDLQVTSATEYLEKRFNKSIRLLGAFLYLINSAFYVSLVMFIPAMAISQVMNINIWISILSMCIVGTVYTALGGIRAVMWTDVFQTLIIYSSLLAIAIKGTIDVGGLGVVRDRGVKGKRIAVAPALFINIPALIFVDVLIIYIGLVLYATFAGCDPFLNNKISFGDEVNWKFT</sequence>
<evidence type="ECO:0000256" key="3">
    <source>
        <dbReference type="ARBA" id="ARBA00022448"/>
    </source>
</evidence>
<organism evidence="13 14">
    <name type="scientific">Strigamia maritima</name>
    <name type="common">European centipede</name>
    <name type="synonym">Geophilus maritimus</name>
    <dbReference type="NCBI Taxonomy" id="126957"/>
    <lineage>
        <taxon>Eukaryota</taxon>
        <taxon>Metazoa</taxon>
        <taxon>Ecdysozoa</taxon>
        <taxon>Arthropoda</taxon>
        <taxon>Myriapoda</taxon>
        <taxon>Chilopoda</taxon>
        <taxon>Pleurostigmophora</taxon>
        <taxon>Geophilomorpha</taxon>
        <taxon>Linotaeniidae</taxon>
        <taxon>Strigamia</taxon>
    </lineage>
</organism>
<feature type="transmembrane region" description="Helical" evidence="12">
    <location>
        <begin position="46"/>
        <end position="68"/>
    </location>
</feature>
<evidence type="ECO:0000256" key="4">
    <source>
        <dbReference type="ARBA" id="ARBA00022475"/>
    </source>
</evidence>
<keyword evidence="5 12" id="KW-0812">Transmembrane</keyword>
<feature type="transmembrane region" description="Helical" evidence="12">
    <location>
        <begin position="263"/>
        <end position="292"/>
    </location>
</feature>
<dbReference type="eggNOG" id="KOG2349">
    <property type="taxonomic scope" value="Eukaryota"/>
</dbReference>
<evidence type="ECO:0000256" key="1">
    <source>
        <dbReference type="ARBA" id="ARBA00004651"/>
    </source>
</evidence>
<dbReference type="STRING" id="126957.T1J8R9"/>
<keyword evidence="9 12" id="KW-0472">Membrane</keyword>
<evidence type="ECO:0000256" key="12">
    <source>
        <dbReference type="SAM" id="Phobius"/>
    </source>
</evidence>
<evidence type="ECO:0000256" key="8">
    <source>
        <dbReference type="ARBA" id="ARBA00023065"/>
    </source>
</evidence>
<keyword evidence="10" id="KW-0739">Sodium transport</keyword>
<reference evidence="14" key="1">
    <citation type="submission" date="2011-05" db="EMBL/GenBank/DDBJ databases">
        <authorList>
            <person name="Richards S.R."/>
            <person name="Qu J."/>
            <person name="Jiang H."/>
            <person name="Jhangiani S.N."/>
            <person name="Agravi P."/>
            <person name="Goodspeed R."/>
            <person name="Gross S."/>
            <person name="Mandapat C."/>
            <person name="Jackson L."/>
            <person name="Mathew T."/>
            <person name="Pu L."/>
            <person name="Thornton R."/>
            <person name="Saada N."/>
            <person name="Wilczek-Boney K.B."/>
            <person name="Lee S."/>
            <person name="Kovar C."/>
            <person name="Wu Y."/>
            <person name="Scherer S.E."/>
            <person name="Worley K.C."/>
            <person name="Muzny D.M."/>
            <person name="Gibbs R."/>
        </authorList>
    </citation>
    <scope>NUCLEOTIDE SEQUENCE</scope>
    <source>
        <strain evidence="14">Brora</strain>
    </source>
</reference>
<dbReference type="OMA" id="CHAWYDQ"/>
<evidence type="ECO:0000313" key="13">
    <source>
        <dbReference type="EnsemblMetazoa" id="SMAR010105-PA"/>
    </source>
</evidence>
<comment type="similarity">
    <text evidence="2 11">Belongs to the sodium:solute symporter (SSF) (TC 2.A.21) family.</text>
</comment>